<accession>A0A2U3DQD3</accession>
<dbReference type="AlphaFoldDB" id="A0A2U3DQD3"/>
<dbReference type="Proteomes" id="UP000245956">
    <property type="component" value="Unassembled WGS sequence"/>
</dbReference>
<feature type="region of interest" description="Disordered" evidence="1">
    <location>
        <begin position="217"/>
        <end position="239"/>
    </location>
</feature>
<gene>
    <name evidence="2" type="ORF">PCL_10456</name>
</gene>
<name>A0A2U3DQD3_PURLI</name>
<reference evidence="2 3" key="1">
    <citation type="journal article" date="2016" name="Front. Microbiol.">
        <title>Genome and transcriptome sequences reveal the specific parasitism of the nematophagous Purpureocillium lilacinum 36-1.</title>
        <authorList>
            <person name="Xie J."/>
            <person name="Li S."/>
            <person name="Mo C."/>
            <person name="Xiao X."/>
            <person name="Peng D."/>
            <person name="Wang G."/>
            <person name="Xiao Y."/>
        </authorList>
    </citation>
    <scope>NUCLEOTIDE SEQUENCE [LARGE SCALE GENOMIC DNA]</scope>
    <source>
        <strain evidence="2 3">36-1</strain>
    </source>
</reference>
<evidence type="ECO:0000313" key="2">
    <source>
        <dbReference type="EMBL" id="PWI64445.1"/>
    </source>
</evidence>
<comment type="caution">
    <text evidence="2">The sequence shown here is derived from an EMBL/GenBank/DDBJ whole genome shotgun (WGS) entry which is preliminary data.</text>
</comment>
<dbReference type="EMBL" id="LCWV01000062">
    <property type="protein sequence ID" value="PWI64445.1"/>
    <property type="molecule type" value="Genomic_DNA"/>
</dbReference>
<evidence type="ECO:0000313" key="3">
    <source>
        <dbReference type="Proteomes" id="UP000245956"/>
    </source>
</evidence>
<protein>
    <submittedName>
        <fullName evidence="2">Uncharacterized protein</fullName>
    </submittedName>
</protein>
<evidence type="ECO:0000256" key="1">
    <source>
        <dbReference type="SAM" id="MobiDB-lite"/>
    </source>
</evidence>
<feature type="compositionally biased region" description="Basic and acidic residues" evidence="1">
    <location>
        <begin position="230"/>
        <end position="239"/>
    </location>
</feature>
<proteinExistence type="predicted"/>
<sequence>MGWSPGLARAPDKGKPRWQHKWTDWQETVLFILWCGLSLLDGSANKLIDVLFASFAAAAPPVGSVDWIMDGLHGRALCPAQQSFCLLHGLGPTSMAAVRPKRGSVPVTRRATEVTLTRKRHDVVTAGDDVVQPTRTRHPGRRRSPPPPTVCRLVTFCDALTKEPNVSELNETRRHADDAVMIMFFSGAQGRIPVSVVPSEEAQWQAWQAWQAIGHRGPMAHGGDATRLVGRRENRSWSH</sequence>
<organism evidence="2 3">
    <name type="scientific">Purpureocillium lilacinum</name>
    <name type="common">Paecilomyces lilacinus</name>
    <dbReference type="NCBI Taxonomy" id="33203"/>
    <lineage>
        <taxon>Eukaryota</taxon>
        <taxon>Fungi</taxon>
        <taxon>Dikarya</taxon>
        <taxon>Ascomycota</taxon>
        <taxon>Pezizomycotina</taxon>
        <taxon>Sordariomycetes</taxon>
        <taxon>Hypocreomycetidae</taxon>
        <taxon>Hypocreales</taxon>
        <taxon>Ophiocordycipitaceae</taxon>
        <taxon>Purpureocillium</taxon>
    </lineage>
</organism>